<gene>
    <name evidence="7" type="ORF">AMSG_02851</name>
</gene>
<dbReference type="PANTHER" id="PTHR21496:SF0">
    <property type="entry name" value="RIESKE DOMAIN-CONTAINING PROTEIN"/>
    <property type="match status" value="1"/>
</dbReference>
<dbReference type="PROSITE" id="PS51296">
    <property type="entry name" value="RIESKE"/>
    <property type="match status" value="1"/>
</dbReference>
<reference evidence="7 8" key="1">
    <citation type="submission" date="2010-05" db="EMBL/GenBank/DDBJ databases">
        <title>The Genome Sequence of Thecamonas trahens ATCC 50062.</title>
        <authorList>
            <consortium name="The Broad Institute Genome Sequencing Platform"/>
            <person name="Russ C."/>
            <person name="Cuomo C."/>
            <person name="Shea T."/>
            <person name="Young S.K."/>
            <person name="Zeng Q."/>
            <person name="Koehrsen M."/>
            <person name="Haas B."/>
            <person name="Borodovsky M."/>
            <person name="Guigo R."/>
            <person name="Alvarado L."/>
            <person name="Berlin A."/>
            <person name="Bochicchio J."/>
            <person name="Borenstein D."/>
            <person name="Chapman S."/>
            <person name="Chen Z."/>
            <person name="Freedman E."/>
            <person name="Gellesch M."/>
            <person name="Goldberg J."/>
            <person name="Griggs A."/>
            <person name="Gujja S."/>
            <person name="Heilman E."/>
            <person name="Heiman D."/>
            <person name="Hepburn T."/>
            <person name="Howarth C."/>
            <person name="Jen D."/>
            <person name="Larson L."/>
            <person name="Mehta T."/>
            <person name="Park D."/>
            <person name="Pearson M."/>
            <person name="Roberts A."/>
            <person name="Saif S."/>
            <person name="Shenoy N."/>
            <person name="Sisk P."/>
            <person name="Stolte C."/>
            <person name="Sykes S."/>
            <person name="Thomson T."/>
            <person name="Walk T."/>
            <person name="White J."/>
            <person name="Yandava C."/>
            <person name="Burger G."/>
            <person name="Gray M.W."/>
            <person name="Holland P.W.H."/>
            <person name="King N."/>
            <person name="Lang F.B.F."/>
            <person name="Roger A.J."/>
            <person name="Ruiz-Trillo I."/>
            <person name="Lander E."/>
            <person name="Nusbaum C."/>
        </authorList>
    </citation>
    <scope>NUCLEOTIDE SEQUENCE [LARGE SCALE GENOMIC DNA]</scope>
    <source>
        <strain evidence="7 8">ATCC 50062</strain>
    </source>
</reference>
<dbReference type="eggNOG" id="ENOG502S06W">
    <property type="taxonomic scope" value="Eukaryota"/>
</dbReference>
<dbReference type="CDD" id="cd03467">
    <property type="entry name" value="Rieske"/>
    <property type="match status" value="1"/>
</dbReference>
<dbReference type="GO" id="GO:0046872">
    <property type="term" value="F:metal ion binding"/>
    <property type="evidence" value="ECO:0007669"/>
    <property type="project" value="UniProtKB-KW"/>
</dbReference>
<dbReference type="OrthoDB" id="426882at2759"/>
<dbReference type="PANTHER" id="PTHR21496">
    <property type="entry name" value="FERREDOXIN-RELATED"/>
    <property type="match status" value="1"/>
</dbReference>
<dbReference type="RefSeq" id="XP_013760690.1">
    <property type="nucleotide sequence ID" value="XM_013905236.1"/>
</dbReference>
<dbReference type="AlphaFoldDB" id="A0A0L0D285"/>
<evidence type="ECO:0000259" key="6">
    <source>
        <dbReference type="PROSITE" id="PS51296"/>
    </source>
</evidence>
<dbReference type="Pfam" id="PF22543">
    <property type="entry name" value="Rieske_4"/>
    <property type="match status" value="1"/>
</dbReference>
<dbReference type="InterPro" id="IPR036922">
    <property type="entry name" value="Rieske_2Fe-2S_sf"/>
</dbReference>
<dbReference type="Proteomes" id="UP000054408">
    <property type="component" value="Unassembled WGS sequence"/>
</dbReference>
<dbReference type="InterPro" id="IPR054716">
    <property type="entry name" value="Sol_Rieske_ferrdox_dom"/>
</dbReference>
<dbReference type="EMBL" id="GL349442">
    <property type="protein sequence ID" value="KNC46397.1"/>
    <property type="molecule type" value="Genomic_DNA"/>
</dbReference>
<organism evidence="7 8">
    <name type="scientific">Thecamonas trahens ATCC 50062</name>
    <dbReference type="NCBI Taxonomy" id="461836"/>
    <lineage>
        <taxon>Eukaryota</taxon>
        <taxon>Apusozoa</taxon>
        <taxon>Apusomonadida</taxon>
        <taxon>Apusomonadidae</taxon>
        <taxon>Thecamonas</taxon>
    </lineage>
</organism>
<evidence type="ECO:0000256" key="4">
    <source>
        <dbReference type="ARBA" id="ARBA00023014"/>
    </source>
</evidence>
<dbReference type="OMA" id="SAVPKWC"/>
<evidence type="ECO:0000256" key="2">
    <source>
        <dbReference type="ARBA" id="ARBA00022723"/>
    </source>
</evidence>
<dbReference type="InterPro" id="IPR017941">
    <property type="entry name" value="Rieske_2Fe-2S"/>
</dbReference>
<evidence type="ECO:0000256" key="3">
    <source>
        <dbReference type="ARBA" id="ARBA00023004"/>
    </source>
</evidence>
<sequence>MDDRCGMGSEEDGVDEGEAWVRATTVAQVRSRGAVQTQIDGREVVLVLAPDGSVACLDARCYHHGGELAPGKVKHVGGRACIVCPWHKYPITLDTGEGLYTALDGVVKSKGVMQRVHPVRVTDNGHIWVRLAVGGPRIESDTYADPQPEPDADGVVVLPNGARVIYPQPRS</sequence>
<dbReference type="GeneID" id="25562501"/>
<evidence type="ECO:0000313" key="7">
    <source>
        <dbReference type="EMBL" id="KNC46397.1"/>
    </source>
</evidence>
<evidence type="ECO:0000256" key="1">
    <source>
        <dbReference type="ARBA" id="ARBA00022714"/>
    </source>
</evidence>
<keyword evidence="2" id="KW-0479">Metal-binding</keyword>
<keyword evidence="8" id="KW-1185">Reference proteome</keyword>
<keyword evidence="3" id="KW-0408">Iron</keyword>
<accession>A0A0L0D285</accession>
<keyword evidence="4" id="KW-0411">Iron-sulfur</keyword>
<dbReference type="GO" id="GO:0051537">
    <property type="term" value="F:2 iron, 2 sulfur cluster binding"/>
    <property type="evidence" value="ECO:0007669"/>
    <property type="project" value="UniProtKB-KW"/>
</dbReference>
<dbReference type="SUPFAM" id="SSF50022">
    <property type="entry name" value="ISP domain"/>
    <property type="match status" value="1"/>
</dbReference>
<feature type="domain" description="Rieske" evidence="6">
    <location>
        <begin position="21"/>
        <end position="87"/>
    </location>
</feature>
<keyword evidence="1" id="KW-0001">2Fe-2S</keyword>
<evidence type="ECO:0000256" key="5">
    <source>
        <dbReference type="ARBA" id="ARBA00034078"/>
    </source>
</evidence>
<comment type="cofactor">
    <cofactor evidence="5">
        <name>[2Fe-2S] cluster</name>
        <dbReference type="ChEBI" id="CHEBI:190135"/>
    </cofactor>
</comment>
<protein>
    <submittedName>
        <fullName evidence="7">Rieske domain containing</fullName>
    </submittedName>
</protein>
<evidence type="ECO:0000313" key="8">
    <source>
        <dbReference type="Proteomes" id="UP000054408"/>
    </source>
</evidence>
<proteinExistence type="predicted"/>
<name>A0A0L0D285_THETB</name>
<dbReference type="Gene3D" id="2.102.10.10">
    <property type="entry name" value="Rieske [2Fe-2S] iron-sulphur domain"/>
    <property type="match status" value="1"/>
</dbReference>